<evidence type="ECO:0000313" key="2">
    <source>
        <dbReference type="EMBL" id="PRQ07528.1"/>
    </source>
</evidence>
<feature type="transmembrane region" description="Helical" evidence="1">
    <location>
        <begin position="84"/>
        <end position="101"/>
    </location>
</feature>
<accession>A0A2S9YR22</accession>
<sequence length="135" mass="14457">MAQTVEEEYMGGSKARVWTYVILAGLLLVGLLVANFVWANPDDARAALDGFLGLPGWAIVGIMAVLGVLVFWGGLKIEADWPEAVGALMIAGAVLAVEMMVGLETFRLFGMGFMPYFIPLAVFVVLFGLGMVKSK</sequence>
<dbReference type="EMBL" id="PVNL01000052">
    <property type="protein sequence ID" value="PRQ07528.1"/>
    <property type="molecule type" value="Genomic_DNA"/>
</dbReference>
<dbReference type="AlphaFoldDB" id="A0A2S9YR22"/>
<protein>
    <submittedName>
        <fullName evidence="2">Uncharacterized protein</fullName>
    </submittedName>
</protein>
<name>A0A2S9YR22_9BACT</name>
<feature type="transmembrane region" description="Helical" evidence="1">
    <location>
        <begin position="17"/>
        <end position="39"/>
    </location>
</feature>
<reference evidence="2 3" key="1">
    <citation type="submission" date="2018-03" db="EMBL/GenBank/DDBJ databases">
        <title>Draft Genome Sequences of the Obligatory Marine Myxobacteria Enhygromyxa salina SWB007.</title>
        <authorList>
            <person name="Poehlein A."/>
            <person name="Moghaddam J.A."/>
            <person name="Harms H."/>
            <person name="Alanjari M."/>
            <person name="Koenig G.M."/>
            <person name="Daniel R."/>
            <person name="Schaeberle T.F."/>
        </authorList>
    </citation>
    <scope>NUCLEOTIDE SEQUENCE [LARGE SCALE GENOMIC DNA]</scope>
    <source>
        <strain evidence="2 3">SWB007</strain>
    </source>
</reference>
<evidence type="ECO:0000313" key="3">
    <source>
        <dbReference type="Proteomes" id="UP000238823"/>
    </source>
</evidence>
<keyword evidence="1" id="KW-1133">Transmembrane helix</keyword>
<gene>
    <name evidence="2" type="ORF">ENSA7_27480</name>
</gene>
<comment type="caution">
    <text evidence="2">The sequence shown here is derived from an EMBL/GenBank/DDBJ whole genome shotgun (WGS) entry which is preliminary data.</text>
</comment>
<feature type="transmembrane region" description="Helical" evidence="1">
    <location>
        <begin position="113"/>
        <end position="132"/>
    </location>
</feature>
<feature type="transmembrane region" description="Helical" evidence="1">
    <location>
        <begin position="51"/>
        <end position="72"/>
    </location>
</feature>
<dbReference type="Proteomes" id="UP000238823">
    <property type="component" value="Unassembled WGS sequence"/>
</dbReference>
<keyword evidence="1" id="KW-0472">Membrane</keyword>
<dbReference type="RefSeq" id="WP_106089767.1">
    <property type="nucleotide sequence ID" value="NZ_PVNL01000052.1"/>
</dbReference>
<evidence type="ECO:0000256" key="1">
    <source>
        <dbReference type="SAM" id="Phobius"/>
    </source>
</evidence>
<dbReference type="OrthoDB" id="9985818at2"/>
<keyword evidence="1" id="KW-0812">Transmembrane</keyword>
<organism evidence="2 3">
    <name type="scientific">Enhygromyxa salina</name>
    <dbReference type="NCBI Taxonomy" id="215803"/>
    <lineage>
        <taxon>Bacteria</taxon>
        <taxon>Pseudomonadati</taxon>
        <taxon>Myxococcota</taxon>
        <taxon>Polyangia</taxon>
        <taxon>Nannocystales</taxon>
        <taxon>Nannocystaceae</taxon>
        <taxon>Enhygromyxa</taxon>
    </lineage>
</organism>
<proteinExistence type="predicted"/>